<dbReference type="AlphaFoldDB" id="A0A0C1Z0E3"/>
<sequence>MKYYLLALAVFSLNTYSATAPLTWSGSVPSIGQAPANVELQKDKVNFVLYSEHVELSAKNFDKEQIIVMELGIPTLSLDL</sequence>
<evidence type="ECO:0000313" key="2">
    <source>
        <dbReference type="EMBL" id="KIF50665.1"/>
    </source>
</evidence>
<protein>
    <submittedName>
        <fullName evidence="2">Uncharacterized protein</fullName>
    </submittedName>
</protein>
<reference evidence="2 3" key="1">
    <citation type="submission" date="2014-07" db="EMBL/GenBank/DDBJ databases">
        <title>Unique and conserved regions in Vibrio harveyi and related species in comparison with the shrimp pathogen Vibrio harveyi CAIM 1792.</title>
        <authorList>
            <person name="Espinoza-Valles I."/>
            <person name="Vora G."/>
            <person name="Leekitcharoenphon P."/>
            <person name="Ussery D."/>
            <person name="Hoj L."/>
            <person name="Gomez-Gil B."/>
        </authorList>
    </citation>
    <scope>NUCLEOTIDE SEQUENCE [LARGE SCALE GENOMIC DNA]</scope>
    <source>
        <strain evidence="3">CAIM 1854 / LMG 25443</strain>
    </source>
</reference>
<feature type="chain" id="PRO_5002156778" evidence="1">
    <location>
        <begin position="21"/>
        <end position="80"/>
    </location>
</feature>
<accession>A0A0C1Z0E3</accession>
<dbReference type="RefSeq" id="WP_020195299.1">
    <property type="nucleotide sequence ID" value="NZ_BAOH01000019.1"/>
</dbReference>
<proteinExistence type="predicted"/>
<evidence type="ECO:0000313" key="3">
    <source>
        <dbReference type="Proteomes" id="UP000031586"/>
    </source>
</evidence>
<comment type="caution">
    <text evidence="2">The sequence shown here is derived from an EMBL/GenBank/DDBJ whole genome shotgun (WGS) entry which is preliminary data.</text>
</comment>
<gene>
    <name evidence="2" type="ORF">H735_24235</name>
</gene>
<name>A0A0C1Z0E3_9VIBR</name>
<feature type="signal peptide" evidence="1">
    <location>
        <begin position="1"/>
        <end position="20"/>
    </location>
</feature>
<keyword evidence="1" id="KW-0732">Signal</keyword>
<evidence type="ECO:0000256" key="1">
    <source>
        <dbReference type="SAM" id="SignalP"/>
    </source>
</evidence>
<dbReference type="PATRIC" id="fig|1229493.5.peg.4252"/>
<dbReference type="Proteomes" id="UP000031586">
    <property type="component" value="Unassembled WGS sequence"/>
</dbReference>
<dbReference type="EMBL" id="JPRD01000049">
    <property type="protein sequence ID" value="KIF50665.1"/>
    <property type="molecule type" value="Genomic_DNA"/>
</dbReference>
<organism evidence="2 3">
    <name type="scientific">Vibrio owensii CAIM 1854 = LMG 25443</name>
    <dbReference type="NCBI Taxonomy" id="1229493"/>
    <lineage>
        <taxon>Bacteria</taxon>
        <taxon>Pseudomonadati</taxon>
        <taxon>Pseudomonadota</taxon>
        <taxon>Gammaproteobacteria</taxon>
        <taxon>Vibrionales</taxon>
        <taxon>Vibrionaceae</taxon>
        <taxon>Vibrio</taxon>
    </lineage>
</organism>